<keyword evidence="3" id="KW-1185">Reference proteome</keyword>
<proteinExistence type="predicted"/>
<feature type="region of interest" description="Disordered" evidence="1">
    <location>
        <begin position="130"/>
        <end position="153"/>
    </location>
</feature>
<dbReference type="Proteomes" id="UP000076727">
    <property type="component" value="Unassembled WGS sequence"/>
</dbReference>
<feature type="region of interest" description="Disordered" evidence="1">
    <location>
        <begin position="190"/>
        <end position="234"/>
    </location>
</feature>
<dbReference type="AlphaFoldDB" id="A0A165RFF9"/>
<gene>
    <name evidence="2" type="ORF">DAEQUDRAFT_764547</name>
</gene>
<name>A0A165RFF9_9APHY</name>
<reference evidence="2 3" key="1">
    <citation type="journal article" date="2016" name="Mol. Biol. Evol.">
        <title>Comparative Genomics of Early-Diverging Mushroom-Forming Fungi Provides Insights into the Origins of Lignocellulose Decay Capabilities.</title>
        <authorList>
            <person name="Nagy L.G."/>
            <person name="Riley R."/>
            <person name="Tritt A."/>
            <person name="Adam C."/>
            <person name="Daum C."/>
            <person name="Floudas D."/>
            <person name="Sun H."/>
            <person name="Yadav J.S."/>
            <person name="Pangilinan J."/>
            <person name="Larsson K.H."/>
            <person name="Matsuura K."/>
            <person name="Barry K."/>
            <person name="Labutti K."/>
            <person name="Kuo R."/>
            <person name="Ohm R.A."/>
            <person name="Bhattacharya S.S."/>
            <person name="Shirouzu T."/>
            <person name="Yoshinaga Y."/>
            <person name="Martin F.M."/>
            <person name="Grigoriev I.V."/>
            <person name="Hibbett D.S."/>
        </authorList>
    </citation>
    <scope>NUCLEOTIDE SEQUENCE [LARGE SCALE GENOMIC DNA]</scope>
    <source>
        <strain evidence="2 3">L-15889</strain>
    </source>
</reference>
<dbReference type="OrthoDB" id="10590067at2759"/>
<accession>A0A165RFF9</accession>
<protein>
    <submittedName>
        <fullName evidence="2">Uncharacterized protein</fullName>
    </submittedName>
</protein>
<organism evidence="2 3">
    <name type="scientific">Daedalea quercina L-15889</name>
    <dbReference type="NCBI Taxonomy" id="1314783"/>
    <lineage>
        <taxon>Eukaryota</taxon>
        <taxon>Fungi</taxon>
        <taxon>Dikarya</taxon>
        <taxon>Basidiomycota</taxon>
        <taxon>Agaricomycotina</taxon>
        <taxon>Agaricomycetes</taxon>
        <taxon>Polyporales</taxon>
        <taxon>Fomitopsis</taxon>
    </lineage>
</organism>
<sequence length="342" mass="38638">MPAFAINITYSGLKAKYLQAYKQRSGGFPRAFLRDDIKTLRMPLPKLVYLLDWEQGQLMCYWEKEENDVGRAIVDGVRERFEAVREDTAFLGALEISQMGEAPTSPLPESLIPGVPDTVTFKRKRPALAPKGVLWPPEPEPKKPRLQPPSQAVLDDHSETGITFSTGPLPVMGSQILNDARVPLAPIVNSNAARSGPATNSARLGSTGSTTPGAAGSAARRTRQSSMKRELKEELPPMFLPPRFRRKVKAEVEQDPRRNLMHEATTLRREIMETYQRDVKLVAEHTRMQKEVALTERRIWRLEGKIVVIAEECAWKFKDELHVDPERYFRACESHRRCGLDA</sequence>
<evidence type="ECO:0000313" key="3">
    <source>
        <dbReference type="Proteomes" id="UP000076727"/>
    </source>
</evidence>
<feature type="compositionally biased region" description="Polar residues" evidence="1">
    <location>
        <begin position="190"/>
        <end position="204"/>
    </location>
</feature>
<evidence type="ECO:0000313" key="2">
    <source>
        <dbReference type="EMBL" id="KZT70681.1"/>
    </source>
</evidence>
<feature type="compositionally biased region" description="Low complexity" evidence="1">
    <location>
        <begin position="205"/>
        <end position="219"/>
    </location>
</feature>
<evidence type="ECO:0000256" key="1">
    <source>
        <dbReference type="SAM" id="MobiDB-lite"/>
    </source>
</evidence>
<dbReference type="EMBL" id="KV429050">
    <property type="protein sequence ID" value="KZT70681.1"/>
    <property type="molecule type" value="Genomic_DNA"/>
</dbReference>